<accession>A0AA43TVJ7</accession>
<comment type="caution">
    <text evidence="1">The sequence shown here is derived from an EMBL/GenBank/DDBJ whole genome shotgun (WGS) entry which is preliminary data.</text>
</comment>
<sequence length="55" mass="5955">MLEVEVLIKSCWGLDSLSANLAVVAIRRWDLLCGRVVVENLVREGSRGNGGGDEV</sequence>
<evidence type="ECO:0000313" key="2">
    <source>
        <dbReference type="Proteomes" id="UP001161017"/>
    </source>
</evidence>
<reference evidence="1" key="1">
    <citation type="journal article" date="2023" name="Genome Biol. Evol.">
        <title>First Whole Genome Sequence and Flow Cytometry Genome Size Data for the Lichen-Forming Fungus Ramalina farinacea (Ascomycota).</title>
        <authorList>
            <person name="Llewellyn T."/>
            <person name="Mian S."/>
            <person name="Hill R."/>
            <person name="Leitch I.J."/>
            <person name="Gaya E."/>
        </authorList>
    </citation>
    <scope>NUCLEOTIDE SEQUENCE</scope>
    <source>
        <strain evidence="1">LIQ254RAFAR</strain>
    </source>
</reference>
<gene>
    <name evidence="1" type="ORF">OHK93_007479</name>
</gene>
<evidence type="ECO:0000313" key="1">
    <source>
        <dbReference type="EMBL" id="MDI1488205.1"/>
    </source>
</evidence>
<dbReference type="Proteomes" id="UP001161017">
    <property type="component" value="Unassembled WGS sequence"/>
</dbReference>
<proteinExistence type="predicted"/>
<dbReference type="EMBL" id="JAPUFD010000007">
    <property type="protein sequence ID" value="MDI1488205.1"/>
    <property type="molecule type" value="Genomic_DNA"/>
</dbReference>
<name>A0AA43TVJ7_9LECA</name>
<keyword evidence="2" id="KW-1185">Reference proteome</keyword>
<protein>
    <submittedName>
        <fullName evidence="1">Uncharacterized protein</fullName>
    </submittedName>
</protein>
<organism evidence="1 2">
    <name type="scientific">Ramalina farinacea</name>
    <dbReference type="NCBI Taxonomy" id="258253"/>
    <lineage>
        <taxon>Eukaryota</taxon>
        <taxon>Fungi</taxon>
        <taxon>Dikarya</taxon>
        <taxon>Ascomycota</taxon>
        <taxon>Pezizomycotina</taxon>
        <taxon>Lecanoromycetes</taxon>
        <taxon>OSLEUM clade</taxon>
        <taxon>Lecanoromycetidae</taxon>
        <taxon>Lecanorales</taxon>
        <taxon>Lecanorineae</taxon>
        <taxon>Ramalinaceae</taxon>
        <taxon>Ramalina</taxon>
    </lineage>
</organism>
<dbReference type="AlphaFoldDB" id="A0AA43TVJ7"/>